<dbReference type="InterPro" id="IPR005090">
    <property type="entry name" value="RepC_N"/>
</dbReference>
<protein>
    <submittedName>
        <fullName evidence="4">Replication protein C</fullName>
    </submittedName>
</protein>
<evidence type="ECO:0000259" key="2">
    <source>
        <dbReference type="Pfam" id="PF03428"/>
    </source>
</evidence>
<evidence type="ECO:0000313" key="5">
    <source>
        <dbReference type="Proteomes" id="UP000001695"/>
    </source>
</evidence>
<dbReference type="AlphaFoldDB" id="B2ILH6"/>
<keyword evidence="5" id="KW-1185">Reference proteome</keyword>
<dbReference type="RefSeq" id="WP_012382989.1">
    <property type="nucleotide sequence ID" value="NC_010580.1"/>
</dbReference>
<name>B2ILH6_BEII9</name>
<accession>B2ILH6</accession>
<keyword evidence="4" id="KW-0614">Plasmid</keyword>
<dbReference type="EMBL" id="CP001017">
    <property type="protein sequence ID" value="ACB97376.1"/>
    <property type="molecule type" value="Genomic_DNA"/>
</dbReference>
<evidence type="ECO:0000259" key="3">
    <source>
        <dbReference type="Pfam" id="PF11800"/>
    </source>
</evidence>
<evidence type="ECO:0000256" key="1">
    <source>
        <dbReference type="SAM" id="MobiDB-lite"/>
    </source>
</evidence>
<organism evidence="4 5">
    <name type="scientific">Beijerinckia indica subsp. indica (strain ATCC 9039 / DSM 1715 / NCIMB 8712)</name>
    <dbReference type="NCBI Taxonomy" id="395963"/>
    <lineage>
        <taxon>Bacteria</taxon>
        <taxon>Pseudomonadati</taxon>
        <taxon>Pseudomonadota</taxon>
        <taxon>Alphaproteobacteria</taxon>
        <taxon>Hyphomicrobiales</taxon>
        <taxon>Beijerinckiaceae</taxon>
        <taxon>Beijerinckia</taxon>
    </lineage>
</organism>
<dbReference type="KEGG" id="bid:Bind_3847"/>
<dbReference type="Proteomes" id="UP000001695">
    <property type="component" value="Plasmid pBIND01"/>
</dbReference>
<evidence type="ECO:0000313" key="4">
    <source>
        <dbReference type="EMBL" id="ACB97376.1"/>
    </source>
</evidence>
<feature type="domain" description="Plasmid replication protein C C-terminal" evidence="3">
    <location>
        <begin position="318"/>
        <end position="417"/>
    </location>
</feature>
<gene>
    <name evidence="4" type="ordered locus">Bind_3847</name>
</gene>
<dbReference type="Pfam" id="PF03428">
    <property type="entry name" value="RP-C"/>
    <property type="match status" value="1"/>
</dbReference>
<dbReference type="Pfam" id="PF11800">
    <property type="entry name" value="RP-C_C"/>
    <property type="match status" value="1"/>
</dbReference>
<feature type="domain" description="Plasmid replication protein C N-terminal" evidence="2">
    <location>
        <begin position="15"/>
        <end position="185"/>
    </location>
</feature>
<reference evidence="4 5" key="1">
    <citation type="submission" date="2008-03" db="EMBL/GenBank/DDBJ databases">
        <title>Complete sequence of plasmid1 of Beijerinckia indica subsp. indica ATCC 9039.</title>
        <authorList>
            <consortium name="US DOE Joint Genome Institute"/>
            <person name="Copeland A."/>
            <person name="Lucas S."/>
            <person name="Lapidus A."/>
            <person name="Glavina del Rio T."/>
            <person name="Dalin E."/>
            <person name="Tice H."/>
            <person name="Bruce D."/>
            <person name="Goodwin L."/>
            <person name="Pitluck S."/>
            <person name="LaButti K."/>
            <person name="Schmutz J."/>
            <person name="Larimer F."/>
            <person name="Land M."/>
            <person name="Hauser L."/>
            <person name="Kyrpides N."/>
            <person name="Mikhailova N."/>
            <person name="Dunfield P.F."/>
            <person name="Dedysh S.N."/>
            <person name="Liesack W."/>
            <person name="Saw J.H."/>
            <person name="Alam M."/>
            <person name="Chen Y."/>
            <person name="Murrell J.C."/>
            <person name="Richardson P."/>
        </authorList>
    </citation>
    <scope>NUCLEOTIDE SEQUENCE [LARGE SCALE GENOMIC DNA]</scope>
    <source>
        <strain evidence="5">ATCC 9039 / DSM 1715 / NCIMB 8712</strain>
        <plasmid evidence="4 5">pBIND01</plasmid>
    </source>
</reference>
<dbReference type="InterPro" id="IPR047611">
    <property type="entry name" value="RepABC_RepC"/>
</dbReference>
<dbReference type="HOGENOM" id="CLU_051007_1_0_5"/>
<sequence length="427" mass="47580">MSTGISHSPRPSGLRRISPAMLAFRETADTYQGLPDGSLKPFQFLTAFQQALPYLRLPPKAFELVAWLFDMTHACDWQQGSKPIAWPSARLQQEYLGLSAARVKVLNRALFEAGIFVIRDNAEGKRYGQRGPDGRILQAFGFDLSPLAQRYAEFLRIAEEAKIERALVRSCRRQLTLVRKAILQAEAILKDSQDVLPEVTAWLAERDRLDLACRRVQVSKDLRDLLSQMQDVQTGLEDLIKSEREQQKQTKTSPAGLENEPHIDTNTTLTHYPSKDTVIASKRRSRPRPEAPASSFKVRTKPQEGANGKKGGLTQPAELLDLAPELGQWVGTSSPDWPDVIGAAGGPLRHSLGVSTTLWAQACRVMGREDATLALALVSVKPEDYFSSGPAGYFGGMVKKAEKGELFLERSLWALREAKWGKRPWNH</sequence>
<feature type="region of interest" description="Disordered" evidence="1">
    <location>
        <begin position="244"/>
        <end position="314"/>
    </location>
</feature>
<dbReference type="InterPro" id="IPR021760">
    <property type="entry name" value="RepC_C"/>
</dbReference>
<dbReference type="NCBIfam" id="NF040974">
    <property type="entry name" value="RepABC_RepC"/>
    <property type="match status" value="1"/>
</dbReference>
<geneLocation type="plasmid" evidence="4 5">
    <name>pBIND01</name>
</geneLocation>
<proteinExistence type="predicted"/>